<evidence type="ECO:0000256" key="1">
    <source>
        <dbReference type="PROSITE-ProRule" id="PRU00371"/>
    </source>
</evidence>
<evidence type="ECO:0000313" key="4">
    <source>
        <dbReference type="EMBL" id="KAK9888982.1"/>
    </source>
</evidence>
<evidence type="ECO:0000313" key="5">
    <source>
        <dbReference type="Proteomes" id="UP001431783"/>
    </source>
</evidence>
<keyword evidence="5" id="KW-1185">Reference proteome</keyword>
<evidence type="ECO:0000256" key="2">
    <source>
        <dbReference type="SAM" id="MobiDB-lite"/>
    </source>
</evidence>
<organism evidence="4 5">
    <name type="scientific">Henosepilachna vigintioctopunctata</name>
    <dbReference type="NCBI Taxonomy" id="420089"/>
    <lineage>
        <taxon>Eukaryota</taxon>
        <taxon>Metazoa</taxon>
        <taxon>Ecdysozoa</taxon>
        <taxon>Arthropoda</taxon>
        <taxon>Hexapoda</taxon>
        <taxon>Insecta</taxon>
        <taxon>Pterygota</taxon>
        <taxon>Neoptera</taxon>
        <taxon>Endopterygota</taxon>
        <taxon>Coleoptera</taxon>
        <taxon>Polyphaga</taxon>
        <taxon>Cucujiformia</taxon>
        <taxon>Coccinelloidea</taxon>
        <taxon>Coccinellidae</taxon>
        <taxon>Epilachninae</taxon>
        <taxon>Epilachnini</taxon>
        <taxon>Henosepilachna</taxon>
    </lineage>
</organism>
<dbReference type="GO" id="GO:0005634">
    <property type="term" value="C:nucleus"/>
    <property type="evidence" value="ECO:0007669"/>
    <property type="project" value="UniProtKB-SubCell"/>
</dbReference>
<dbReference type="AlphaFoldDB" id="A0AAW1V8B7"/>
<feature type="domain" description="BESS" evidence="3">
    <location>
        <begin position="24"/>
        <end position="63"/>
    </location>
</feature>
<sequence length="131" mass="14578">MIEEGLAEFMKQPSRKPTSETKETDDDKVFFDFLISAIKTISVDNKLAFRFELMQLVSRFRKSQNAEASSQSLLQPLSVQTTATSQGYQQFHAGNPGPAYSSVEASPSYGNCRLRKSENCFSSASTSKVFD</sequence>
<dbReference type="PROSITE" id="PS51031">
    <property type="entry name" value="BESS"/>
    <property type="match status" value="1"/>
</dbReference>
<evidence type="ECO:0000259" key="3">
    <source>
        <dbReference type="PROSITE" id="PS51031"/>
    </source>
</evidence>
<gene>
    <name evidence="4" type="ORF">WA026_004266</name>
</gene>
<dbReference type="Proteomes" id="UP001431783">
    <property type="component" value="Unassembled WGS sequence"/>
</dbReference>
<feature type="region of interest" description="Disordered" evidence="2">
    <location>
        <begin position="1"/>
        <end position="23"/>
    </location>
</feature>
<proteinExistence type="predicted"/>
<keyword evidence="1" id="KW-0539">Nucleus</keyword>
<dbReference type="GO" id="GO:0003677">
    <property type="term" value="F:DNA binding"/>
    <property type="evidence" value="ECO:0007669"/>
    <property type="project" value="InterPro"/>
</dbReference>
<comment type="caution">
    <text evidence="4">The sequence shown here is derived from an EMBL/GenBank/DDBJ whole genome shotgun (WGS) entry which is preliminary data.</text>
</comment>
<dbReference type="InterPro" id="IPR004210">
    <property type="entry name" value="BESS_motif"/>
</dbReference>
<name>A0AAW1V8B7_9CUCU</name>
<accession>A0AAW1V8B7</accession>
<comment type="subcellular location">
    <subcellularLocation>
        <location evidence="1">Nucleus</location>
    </subcellularLocation>
</comment>
<dbReference type="EMBL" id="JARQZJ010000122">
    <property type="protein sequence ID" value="KAK9888982.1"/>
    <property type="molecule type" value="Genomic_DNA"/>
</dbReference>
<reference evidence="4 5" key="1">
    <citation type="submission" date="2023-03" db="EMBL/GenBank/DDBJ databases">
        <title>Genome insight into feeding habits of ladybird beetles.</title>
        <authorList>
            <person name="Li H.-S."/>
            <person name="Huang Y.-H."/>
            <person name="Pang H."/>
        </authorList>
    </citation>
    <scope>NUCLEOTIDE SEQUENCE [LARGE SCALE GENOMIC DNA]</scope>
    <source>
        <strain evidence="4">SYSU_2023b</strain>
        <tissue evidence="4">Whole body</tissue>
    </source>
</reference>
<protein>
    <recommendedName>
        <fullName evidence="3">BESS domain-containing protein</fullName>
    </recommendedName>
</protein>